<keyword evidence="3 7" id="KW-0732">Signal</keyword>
<dbReference type="PROSITE" id="PS51767">
    <property type="entry name" value="PEPTIDASE_A1"/>
    <property type="match status" value="1"/>
</dbReference>
<dbReference type="GO" id="GO:0004190">
    <property type="term" value="F:aspartic-type endopeptidase activity"/>
    <property type="evidence" value="ECO:0007669"/>
    <property type="project" value="UniProtKB-KW"/>
</dbReference>
<feature type="domain" description="Peptidase A1" evidence="8">
    <location>
        <begin position="124"/>
        <end position="435"/>
    </location>
</feature>
<dbReference type="PANTHER" id="PTHR13683">
    <property type="entry name" value="ASPARTYL PROTEASES"/>
    <property type="match status" value="1"/>
</dbReference>
<dbReference type="AlphaFoldDB" id="A0AAD6P2B3"/>
<dbReference type="Pfam" id="PF14543">
    <property type="entry name" value="TAXi_N"/>
    <property type="match status" value="1"/>
</dbReference>
<sequence>MSASRALLLSVVAMLLHLVTCTTTTTTTISTAATLHYTITRAKTKASPYPDFQLLSVKQAITETKIKPLKPYQYQELSMNNPNDGGKGWLALSAAFQVGAPPAMRWRTFGSEVVSGTNQGSGEYFVRIGVGSPPRSQYMVIDSGSDIVWVQCKPCTQCYNQTDPLFDPADSASFMGVSCSSAVCDQVENAGCNSGRRCRYEVSYGDGSSTKGTIALETLTLGRTVVENVAIGCGHMNQGMFVGAAGLLGLGGGSMSFVGQLSRERGNAFSYCLVSRATNSNGFLEFGSEAMPVGAAWIPLIRNPHSPSYYYVGLSGLGVGGVRVPISEDMFRLTELGNGGVVMDTGTAVTRFPTVAYEAFRDAFIDQTGNLPRASGISIFDTCYNLFGFLSAPFVLHLLLPLPSFPSSETFNKKGFKFPSMELTSSWVSAPMFAE</sequence>
<accession>A0AAD6P2B3</accession>
<evidence type="ECO:0000256" key="5">
    <source>
        <dbReference type="ARBA" id="ARBA00022801"/>
    </source>
</evidence>
<dbReference type="SUPFAM" id="SSF50630">
    <property type="entry name" value="Acid proteases"/>
    <property type="match status" value="1"/>
</dbReference>
<organism evidence="9 10">
    <name type="scientific">Salix udensis</name>
    <dbReference type="NCBI Taxonomy" id="889485"/>
    <lineage>
        <taxon>Eukaryota</taxon>
        <taxon>Viridiplantae</taxon>
        <taxon>Streptophyta</taxon>
        <taxon>Embryophyta</taxon>
        <taxon>Tracheophyta</taxon>
        <taxon>Spermatophyta</taxon>
        <taxon>Magnoliopsida</taxon>
        <taxon>eudicotyledons</taxon>
        <taxon>Gunneridae</taxon>
        <taxon>Pentapetalae</taxon>
        <taxon>rosids</taxon>
        <taxon>fabids</taxon>
        <taxon>Malpighiales</taxon>
        <taxon>Salicaceae</taxon>
        <taxon>Saliceae</taxon>
        <taxon>Salix</taxon>
    </lineage>
</organism>
<dbReference type="Gene3D" id="2.40.70.10">
    <property type="entry name" value="Acid Proteases"/>
    <property type="match status" value="2"/>
</dbReference>
<dbReference type="GO" id="GO:0006508">
    <property type="term" value="P:proteolysis"/>
    <property type="evidence" value="ECO:0007669"/>
    <property type="project" value="UniProtKB-KW"/>
</dbReference>
<feature type="signal peptide" evidence="7">
    <location>
        <begin position="1"/>
        <end position="21"/>
    </location>
</feature>
<gene>
    <name evidence="9" type="ORF">OIU84_006521</name>
</gene>
<feature type="active site" evidence="6">
    <location>
        <position position="142"/>
    </location>
</feature>
<protein>
    <recommendedName>
        <fullName evidence="8">Peptidase A1 domain-containing protein</fullName>
    </recommendedName>
</protein>
<evidence type="ECO:0000256" key="6">
    <source>
        <dbReference type="PIRSR" id="PIRSR601461-1"/>
    </source>
</evidence>
<evidence type="ECO:0000313" key="10">
    <source>
        <dbReference type="Proteomes" id="UP001162972"/>
    </source>
</evidence>
<dbReference type="Pfam" id="PF14541">
    <property type="entry name" value="TAXi_C"/>
    <property type="match status" value="1"/>
</dbReference>
<dbReference type="InterPro" id="IPR021109">
    <property type="entry name" value="Peptidase_aspartic_dom_sf"/>
</dbReference>
<keyword evidence="5" id="KW-0378">Hydrolase</keyword>
<dbReference type="Proteomes" id="UP001162972">
    <property type="component" value="Chromosome 5"/>
</dbReference>
<dbReference type="InterPro" id="IPR032861">
    <property type="entry name" value="TAXi_N"/>
</dbReference>
<dbReference type="PANTHER" id="PTHR13683:SF265">
    <property type="entry name" value="PROTEIN ASPARTIC PROTEASE IN GUARD CELL 2"/>
    <property type="match status" value="1"/>
</dbReference>
<feature type="chain" id="PRO_5041985768" description="Peptidase A1 domain-containing protein" evidence="7">
    <location>
        <begin position="22"/>
        <end position="435"/>
    </location>
</feature>
<evidence type="ECO:0000313" key="9">
    <source>
        <dbReference type="EMBL" id="KAJ6413725.1"/>
    </source>
</evidence>
<comment type="similarity">
    <text evidence="1">Belongs to the peptidase A1 family.</text>
</comment>
<dbReference type="InterPro" id="IPR032799">
    <property type="entry name" value="TAXi_C"/>
</dbReference>
<dbReference type="FunFam" id="2.40.70.10:FF:000016">
    <property type="entry name" value="Probable aspartic protease At2g35615"/>
    <property type="match status" value="1"/>
</dbReference>
<evidence type="ECO:0000256" key="7">
    <source>
        <dbReference type="SAM" id="SignalP"/>
    </source>
</evidence>
<evidence type="ECO:0000256" key="2">
    <source>
        <dbReference type="ARBA" id="ARBA00022670"/>
    </source>
</evidence>
<evidence type="ECO:0000256" key="4">
    <source>
        <dbReference type="ARBA" id="ARBA00022750"/>
    </source>
</evidence>
<evidence type="ECO:0000256" key="1">
    <source>
        <dbReference type="ARBA" id="ARBA00007447"/>
    </source>
</evidence>
<proteinExistence type="inferred from homology"/>
<reference evidence="9 10" key="1">
    <citation type="journal article" date="2023" name="Int. J. Mol. Sci.">
        <title>De Novo Assembly and Annotation of 11 Diverse Shrub Willow (Salix) Genomes Reveals Novel Gene Organization in Sex-Linked Regions.</title>
        <authorList>
            <person name="Hyden B."/>
            <person name="Feng K."/>
            <person name="Yates T.B."/>
            <person name="Jawdy S."/>
            <person name="Cereghino C."/>
            <person name="Smart L.B."/>
            <person name="Muchero W."/>
        </authorList>
    </citation>
    <scope>NUCLEOTIDE SEQUENCE [LARGE SCALE GENOMIC DNA]</scope>
    <source>
        <tissue evidence="9">Shoot tip</tissue>
    </source>
</reference>
<keyword evidence="10" id="KW-1185">Reference proteome</keyword>
<dbReference type="InterPro" id="IPR001461">
    <property type="entry name" value="Aspartic_peptidase_A1"/>
</dbReference>
<name>A0AAD6P2B3_9ROSI</name>
<dbReference type="InterPro" id="IPR033121">
    <property type="entry name" value="PEPTIDASE_A1"/>
</dbReference>
<evidence type="ECO:0000256" key="3">
    <source>
        <dbReference type="ARBA" id="ARBA00022729"/>
    </source>
</evidence>
<keyword evidence="2" id="KW-0645">Protease</keyword>
<comment type="caution">
    <text evidence="9">The sequence shown here is derived from an EMBL/GenBank/DDBJ whole genome shotgun (WGS) entry which is preliminary data.</text>
</comment>
<evidence type="ECO:0000259" key="8">
    <source>
        <dbReference type="PROSITE" id="PS51767"/>
    </source>
</evidence>
<keyword evidence="4" id="KW-0064">Aspartyl protease</keyword>
<feature type="active site" evidence="6">
    <location>
        <position position="344"/>
    </location>
</feature>
<dbReference type="EMBL" id="JAPFFJ010000013">
    <property type="protein sequence ID" value="KAJ6413725.1"/>
    <property type="molecule type" value="Genomic_DNA"/>
</dbReference>